<keyword evidence="3" id="KW-0378">Hydrolase</keyword>
<name>A0A1A9WC05_9MUSC</name>
<organism evidence="13 14">
    <name type="scientific">Glossina brevipalpis</name>
    <dbReference type="NCBI Taxonomy" id="37001"/>
    <lineage>
        <taxon>Eukaryota</taxon>
        <taxon>Metazoa</taxon>
        <taxon>Ecdysozoa</taxon>
        <taxon>Arthropoda</taxon>
        <taxon>Hexapoda</taxon>
        <taxon>Insecta</taxon>
        <taxon>Pterygota</taxon>
        <taxon>Neoptera</taxon>
        <taxon>Endopterygota</taxon>
        <taxon>Diptera</taxon>
        <taxon>Brachycera</taxon>
        <taxon>Muscomorpha</taxon>
        <taxon>Hippoboscoidea</taxon>
        <taxon>Glossinidae</taxon>
        <taxon>Glossina</taxon>
    </lineage>
</organism>
<dbReference type="STRING" id="37001.A0A1A9WC05"/>
<reference evidence="14" key="1">
    <citation type="submission" date="2014-03" db="EMBL/GenBank/DDBJ databases">
        <authorList>
            <person name="Aksoy S."/>
            <person name="Warren W."/>
            <person name="Wilson R.K."/>
        </authorList>
    </citation>
    <scope>NUCLEOTIDE SEQUENCE [LARGE SCALE GENOMIC DNA]</scope>
    <source>
        <strain evidence="14">IAEA</strain>
    </source>
</reference>
<dbReference type="InterPro" id="IPR051333">
    <property type="entry name" value="CLIP_Serine_Protease"/>
</dbReference>
<evidence type="ECO:0000313" key="14">
    <source>
        <dbReference type="Proteomes" id="UP000091820"/>
    </source>
</evidence>
<reference evidence="13" key="2">
    <citation type="submission" date="2020-05" db="UniProtKB">
        <authorList>
            <consortium name="EnsemblMetazoa"/>
        </authorList>
    </citation>
    <scope>IDENTIFICATION</scope>
    <source>
        <strain evidence="13">IAEA</strain>
    </source>
</reference>
<evidence type="ECO:0000259" key="11">
    <source>
        <dbReference type="PROSITE" id="PS50240"/>
    </source>
</evidence>
<dbReference type="EnsemblMetazoa" id="GBRI013981-RA">
    <property type="protein sequence ID" value="GBRI013981-PA"/>
    <property type="gene ID" value="GBRI013981"/>
</dbReference>
<dbReference type="SUPFAM" id="SSF50494">
    <property type="entry name" value="Trypsin-like serine proteases"/>
    <property type="match status" value="1"/>
</dbReference>
<keyword evidence="5" id="KW-0106">Calcium</keyword>
<evidence type="ECO:0000256" key="9">
    <source>
        <dbReference type="ARBA" id="ARBA00024195"/>
    </source>
</evidence>
<dbReference type="Gene3D" id="2.40.10.10">
    <property type="entry name" value="Trypsin-like serine proteases"/>
    <property type="match status" value="2"/>
</dbReference>
<keyword evidence="7" id="KW-1015">Disulfide bond</keyword>
<dbReference type="SMART" id="SM00680">
    <property type="entry name" value="CLIP"/>
    <property type="match status" value="1"/>
</dbReference>
<evidence type="ECO:0000256" key="7">
    <source>
        <dbReference type="ARBA" id="ARBA00023157"/>
    </source>
</evidence>
<dbReference type="InterPro" id="IPR022700">
    <property type="entry name" value="CLIP"/>
</dbReference>
<evidence type="ECO:0000313" key="13">
    <source>
        <dbReference type="EnsemblMetazoa" id="GBRI013981-PA"/>
    </source>
</evidence>
<dbReference type="PROSITE" id="PS50240">
    <property type="entry name" value="TRYPSIN_DOM"/>
    <property type="match status" value="1"/>
</dbReference>
<dbReference type="InterPro" id="IPR043504">
    <property type="entry name" value="Peptidase_S1_PA_chymotrypsin"/>
</dbReference>
<dbReference type="Proteomes" id="UP000091820">
    <property type="component" value="Unassembled WGS sequence"/>
</dbReference>
<evidence type="ECO:0000256" key="2">
    <source>
        <dbReference type="ARBA" id="ARBA00022729"/>
    </source>
</evidence>
<feature type="signal peptide" evidence="10">
    <location>
        <begin position="1"/>
        <end position="17"/>
    </location>
</feature>
<evidence type="ECO:0000256" key="10">
    <source>
        <dbReference type="SAM" id="SignalP"/>
    </source>
</evidence>
<keyword evidence="8" id="KW-0325">Glycoprotein</keyword>
<dbReference type="AlphaFoldDB" id="A0A1A9WC05"/>
<keyword evidence="14" id="KW-1185">Reference proteome</keyword>
<dbReference type="VEuPathDB" id="VectorBase:GBRI013981"/>
<feature type="chain" id="PRO_5034173820" evidence="10">
    <location>
        <begin position="18"/>
        <end position="377"/>
    </location>
</feature>
<feature type="domain" description="Peptidase S1" evidence="11">
    <location>
        <begin position="116"/>
        <end position="376"/>
    </location>
</feature>
<dbReference type="InterPro" id="IPR001254">
    <property type="entry name" value="Trypsin_dom"/>
</dbReference>
<evidence type="ECO:0000259" key="12">
    <source>
        <dbReference type="PROSITE" id="PS51888"/>
    </source>
</evidence>
<dbReference type="InterPro" id="IPR038565">
    <property type="entry name" value="CLIP_sf"/>
</dbReference>
<proteinExistence type="inferred from homology"/>
<dbReference type="PANTHER" id="PTHR24260:SF135">
    <property type="entry name" value="CLIP DOMAIN-CONTAINING SERINE PROTEASE-RELATED"/>
    <property type="match status" value="1"/>
</dbReference>
<keyword evidence="2 10" id="KW-0732">Signal</keyword>
<evidence type="ECO:0000256" key="3">
    <source>
        <dbReference type="ARBA" id="ARBA00022801"/>
    </source>
</evidence>
<evidence type="ECO:0000256" key="6">
    <source>
        <dbReference type="ARBA" id="ARBA00023145"/>
    </source>
</evidence>
<dbReference type="SMART" id="SM00020">
    <property type="entry name" value="Tryp_SPc"/>
    <property type="match status" value="1"/>
</dbReference>
<protein>
    <submittedName>
        <fullName evidence="13">Uncharacterized protein</fullName>
    </submittedName>
</protein>
<dbReference type="PANTHER" id="PTHR24260">
    <property type="match status" value="1"/>
</dbReference>
<dbReference type="FunFam" id="2.40.10.10:FF:000028">
    <property type="entry name" value="Serine protease easter"/>
    <property type="match status" value="1"/>
</dbReference>
<accession>A0A1A9WC05</accession>
<evidence type="ECO:0000256" key="5">
    <source>
        <dbReference type="ARBA" id="ARBA00022837"/>
    </source>
</evidence>
<evidence type="ECO:0000256" key="8">
    <source>
        <dbReference type="ARBA" id="ARBA00023180"/>
    </source>
</evidence>
<comment type="similarity">
    <text evidence="9">Belongs to the peptidase S1 family. CLIP subfamily.</text>
</comment>
<keyword evidence="4" id="KW-0720">Serine protease</keyword>
<feature type="domain" description="Clip" evidence="12">
    <location>
        <begin position="31"/>
        <end position="84"/>
    </location>
</feature>
<dbReference type="PROSITE" id="PS51888">
    <property type="entry name" value="CLIP"/>
    <property type="match status" value="1"/>
</dbReference>
<keyword evidence="1" id="KW-0645">Protease</keyword>
<dbReference type="Gene3D" id="3.30.1640.30">
    <property type="match status" value="1"/>
</dbReference>
<dbReference type="GO" id="GO:0006508">
    <property type="term" value="P:proteolysis"/>
    <property type="evidence" value="ECO:0007669"/>
    <property type="project" value="UniProtKB-KW"/>
</dbReference>
<sequence>MFKLLLPFIILLNFCNGANFHNFSTTEIFGACLNPNHEKGLCVFLENCKYLVNTFLTSPRKDSHSEYLSRSQCGSKDGRPLVCCSNTYLHKIPSIISTLDLLNNKSSLLPQFEQCLQGPTNIKTNDGNIANVRSPWMALLEHTKGNVKQYVCEGSLINNRYIVTAAQCVSGCLSLLKWHLTAVHLGEWNTESNLDCKNEKNKENTCAPNHIRVAIEYAVSHPLYNLEANNRLHDIALLRLAKVIDYTDFIKPICLPLYKEKRIYDFDSLIMKEARWYSSSEKYKTLVQVVPAYKCRRMYKKNNIRIKSSQFCAESQQKKFGGHLAILYPDTRNERKNKNSHYILAGILSFYSQLNYKVKVYTKIQEYVDWILEVIEE</sequence>
<dbReference type="GO" id="GO:0004252">
    <property type="term" value="F:serine-type endopeptidase activity"/>
    <property type="evidence" value="ECO:0007669"/>
    <property type="project" value="InterPro"/>
</dbReference>
<evidence type="ECO:0000256" key="4">
    <source>
        <dbReference type="ARBA" id="ARBA00022825"/>
    </source>
</evidence>
<keyword evidence="6" id="KW-0865">Zymogen</keyword>
<evidence type="ECO:0000256" key="1">
    <source>
        <dbReference type="ARBA" id="ARBA00022670"/>
    </source>
</evidence>
<dbReference type="Pfam" id="PF00089">
    <property type="entry name" value="Trypsin"/>
    <property type="match status" value="1"/>
</dbReference>
<dbReference type="Pfam" id="PF12032">
    <property type="entry name" value="CLIP"/>
    <property type="match status" value="1"/>
</dbReference>
<dbReference type="InterPro" id="IPR009003">
    <property type="entry name" value="Peptidase_S1_PA"/>
</dbReference>